<evidence type="ECO:0000256" key="1">
    <source>
        <dbReference type="ARBA" id="ARBA00012528"/>
    </source>
</evidence>
<feature type="transmembrane region" description="Helical" evidence="4">
    <location>
        <begin position="44"/>
        <end position="63"/>
    </location>
</feature>
<dbReference type="GO" id="GO:0052621">
    <property type="term" value="F:diguanylate cyclase activity"/>
    <property type="evidence" value="ECO:0007669"/>
    <property type="project" value="UniProtKB-EC"/>
</dbReference>
<dbReference type="EMBL" id="JAVRHX010000002">
    <property type="protein sequence ID" value="MDT0595165.1"/>
    <property type="molecule type" value="Genomic_DNA"/>
</dbReference>
<dbReference type="Gene3D" id="3.30.70.270">
    <property type="match status" value="1"/>
</dbReference>
<feature type="region of interest" description="Disordered" evidence="3">
    <location>
        <begin position="324"/>
        <end position="343"/>
    </location>
</feature>
<dbReference type="PANTHER" id="PTHR45138">
    <property type="entry name" value="REGULATORY COMPONENTS OF SENSORY TRANSDUCTION SYSTEM"/>
    <property type="match status" value="1"/>
</dbReference>
<comment type="caution">
    <text evidence="6">The sequence shown here is derived from an EMBL/GenBank/DDBJ whole genome shotgun (WGS) entry which is preliminary data.</text>
</comment>
<keyword evidence="4" id="KW-0812">Transmembrane</keyword>
<gene>
    <name evidence="6" type="ORF">RM552_09945</name>
</gene>
<dbReference type="InterPro" id="IPR050469">
    <property type="entry name" value="Diguanylate_Cyclase"/>
</dbReference>
<evidence type="ECO:0000256" key="3">
    <source>
        <dbReference type="SAM" id="MobiDB-lite"/>
    </source>
</evidence>
<dbReference type="SUPFAM" id="SSF55073">
    <property type="entry name" value="Nucleotide cyclase"/>
    <property type="match status" value="1"/>
</dbReference>
<dbReference type="InterPro" id="IPR029787">
    <property type="entry name" value="Nucleotide_cyclase"/>
</dbReference>
<sequence>MTSLLSKIKDKTISERVLLALSFLLFVFVTPPTIIRFVEQNWTMVFVDSFILSNAAFIFYNTLRDRFISFLKYYMCTIVCVGVSMSVMFGGMEVIYWIYPTILTAFLLVKAKYAFMYLLFICICIAPTVISSVPAMEGLTIYFALFGSAGFINVFSSELSSENRSLNELASIDPLTGIKNRREFELEADRVIADFSGNVSNALIIIDIDDFKKLNDSFGHVIGDKVLQQFSQIINSILPKDAAVFRLGGEEFAIMMNNTELESAISLGERVKSAIDIDSDDKLPKYTVSMGVAVLKATEKLHEWTERADQAMYYSKRNGKNQVSAEMPDIKIRRSDASGLGQE</sequence>
<protein>
    <recommendedName>
        <fullName evidence="1">diguanylate cyclase</fullName>
        <ecNumber evidence="1">2.7.7.65</ecNumber>
    </recommendedName>
</protein>
<evidence type="ECO:0000313" key="6">
    <source>
        <dbReference type="EMBL" id="MDT0595165.1"/>
    </source>
</evidence>
<dbReference type="EC" id="2.7.7.65" evidence="1"/>
<dbReference type="InterPro" id="IPR043128">
    <property type="entry name" value="Rev_trsase/Diguanyl_cyclase"/>
</dbReference>
<evidence type="ECO:0000256" key="2">
    <source>
        <dbReference type="ARBA" id="ARBA00034247"/>
    </source>
</evidence>
<feature type="transmembrane region" description="Helical" evidence="4">
    <location>
        <begin position="114"/>
        <end position="133"/>
    </location>
</feature>
<evidence type="ECO:0000313" key="7">
    <source>
        <dbReference type="Proteomes" id="UP001253545"/>
    </source>
</evidence>
<dbReference type="InterPro" id="IPR000160">
    <property type="entry name" value="GGDEF_dom"/>
</dbReference>
<dbReference type="Proteomes" id="UP001253545">
    <property type="component" value="Unassembled WGS sequence"/>
</dbReference>
<feature type="transmembrane region" description="Helical" evidence="4">
    <location>
        <begin position="70"/>
        <end position="88"/>
    </location>
</feature>
<dbReference type="PANTHER" id="PTHR45138:SF9">
    <property type="entry name" value="DIGUANYLATE CYCLASE DGCM-RELATED"/>
    <property type="match status" value="1"/>
</dbReference>
<proteinExistence type="predicted"/>
<keyword evidence="4" id="KW-1133">Transmembrane helix</keyword>
<feature type="transmembrane region" description="Helical" evidence="4">
    <location>
        <begin position="17"/>
        <end position="38"/>
    </location>
</feature>
<dbReference type="SMART" id="SM00267">
    <property type="entry name" value="GGDEF"/>
    <property type="match status" value="1"/>
</dbReference>
<feature type="domain" description="GGDEF" evidence="5">
    <location>
        <begin position="199"/>
        <end position="328"/>
    </location>
</feature>
<dbReference type="NCBIfam" id="TIGR00254">
    <property type="entry name" value="GGDEF"/>
    <property type="match status" value="1"/>
</dbReference>
<keyword evidence="7" id="KW-1185">Reference proteome</keyword>
<comment type="catalytic activity">
    <reaction evidence="2">
        <text>2 GTP = 3',3'-c-di-GMP + 2 diphosphate</text>
        <dbReference type="Rhea" id="RHEA:24898"/>
        <dbReference type="ChEBI" id="CHEBI:33019"/>
        <dbReference type="ChEBI" id="CHEBI:37565"/>
        <dbReference type="ChEBI" id="CHEBI:58805"/>
        <dbReference type="EC" id="2.7.7.65"/>
    </reaction>
</comment>
<dbReference type="RefSeq" id="WP_311368680.1">
    <property type="nucleotide sequence ID" value="NZ_JAVRHX010000002.1"/>
</dbReference>
<dbReference type="Pfam" id="PF00990">
    <property type="entry name" value="GGDEF"/>
    <property type="match status" value="1"/>
</dbReference>
<reference evidence="6 7" key="1">
    <citation type="submission" date="2023-09" db="EMBL/GenBank/DDBJ databases">
        <authorList>
            <person name="Rey-Velasco X."/>
        </authorList>
    </citation>
    <scope>NUCLEOTIDE SEQUENCE [LARGE SCALE GENOMIC DNA]</scope>
    <source>
        <strain evidence="6 7">P117</strain>
    </source>
</reference>
<evidence type="ECO:0000259" key="5">
    <source>
        <dbReference type="PROSITE" id="PS50887"/>
    </source>
</evidence>
<keyword evidence="6" id="KW-0548">Nucleotidyltransferase</keyword>
<name>A0ABU2ZRA8_9ALTE</name>
<dbReference type="PROSITE" id="PS50887">
    <property type="entry name" value="GGDEF"/>
    <property type="match status" value="1"/>
</dbReference>
<dbReference type="CDD" id="cd01949">
    <property type="entry name" value="GGDEF"/>
    <property type="match status" value="1"/>
</dbReference>
<organism evidence="6 7">
    <name type="scientific">Glaciecola petra</name>
    <dbReference type="NCBI Taxonomy" id="3075602"/>
    <lineage>
        <taxon>Bacteria</taxon>
        <taxon>Pseudomonadati</taxon>
        <taxon>Pseudomonadota</taxon>
        <taxon>Gammaproteobacteria</taxon>
        <taxon>Alteromonadales</taxon>
        <taxon>Alteromonadaceae</taxon>
        <taxon>Glaciecola</taxon>
    </lineage>
</organism>
<keyword evidence="6" id="KW-0808">Transferase</keyword>
<evidence type="ECO:0000256" key="4">
    <source>
        <dbReference type="SAM" id="Phobius"/>
    </source>
</evidence>
<accession>A0ABU2ZRA8</accession>
<keyword evidence="4" id="KW-0472">Membrane</keyword>